<dbReference type="Proteomes" id="UP000325811">
    <property type="component" value="Chromosome I"/>
</dbReference>
<gene>
    <name evidence="2" type="ORF">PDMSB3_2917</name>
</gene>
<feature type="region of interest" description="Disordered" evidence="1">
    <location>
        <begin position="46"/>
        <end position="67"/>
    </location>
</feature>
<evidence type="ECO:0000256" key="1">
    <source>
        <dbReference type="SAM" id="MobiDB-lite"/>
    </source>
</evidence>
<dbReference type="EMBL" id="LR699553">
    <property type="protein sequence ID" value="VVD29373.1"/>
    <property type="molecule type" value="Genomic_DNA"/>
</dbReference>
<proteinExistence type="predicted"/>
<sequence length="67" mass="7316">MRAWGSSVSQAGAQRLHTGGLSPALLFVRNEGALTTTVRERLSWRGNAVNRNSSPDMHGSIRHMQEA</sequence>
<reference evidence="2 3" key="1">
    <citation type="submission" date="2019-08" db="EMBL/GenBank/DDBJ databases">
        <authorList>
            <person name="Herpell B J."/>
        </authorList>
    </citation>
    <scope>NUCLEOTIDE SEQUENCE [LARGE SCALE GENOMIC DNA]</scope>
    <source>
        <strain evidence="3">Msb3</strain>
    </source>
</reference>
<keyword evidence="3" id="KW-1185">Reference proteome</keyword>
<evidence type="ECO:0000313" key="2">
    <source>
        <dbReference type="EMBL" id="VVD29373.1"/>
    </source>
</evidence>
<organism evidence="2 3">
    <name type="scientific">Paraburkholderia dioscoreae</name>
    <dbReference type="NCBI Taxonomy" id="2604047"/>
    <lineage>
        <taxon>Bacteria</taxon>
        <taxon>Pseudomonadati</taxon>
        <taxon>Pseudomonadota</taxon>
        <taxon>Betaproteobacteria</taxon>
        <taxon>Burkholderiales</taxon>
        <taxon>Burkholderiaceae</taxon>
        <taxon>Paraburkholderia</taxon>
    </lineage>
</organism>
<protein>
    <submittedName>
        <fullName evidence="2">Uncharacterized protein</fullName>
    </submittedName>
</protein>
<accession>A0A5Q4ZEM6</accession>
<dbReference type="AlphaFoldDB" id="A0A5Q4ZEM6"/>
<dbReference type="KEGG" id="pdio:PDMSB3_2917"/>
<evidence type="ECO:0000313" key="3">
    <source>
        <dbReference type="Proteomes" id="UP000325811"/>
    </source>
</evidence>
<name>A0A5Q4ZEM6_9BURK</name>